<proteinExistence type="predicted"/>
<feature type="domain" description="Pesticidal crystal protein Cry22Aa Ig-like" evidence="11">
    <location>
        <begin position="1581"/>
        <end position="1653"/>
    </location>
</feature>
<dbReference type="PROSITE" id="PS51450">
    <property type="entry name" value="LRR"/>
    <property type="match status" value="1"/>
</dbReference>
<evidence type="ECO:0000313" key="14">
    <source>
        <dbReference type="Proteomes" id="UP001501758"/>
    </source>
</evidence>
<evidence type="ECO:0000256" key="1">
    <source>
        <dbReference type="ARBA" id="ARBA00022614"/>
    </source>
</evidence>
<name>A0ABN1J7U1_9FLAO</name>
<protein>
    <recommendedName>
        <fullName evidence="15">Por secretion system C-terminal sorting domain-containing protein</fullName>
    </recommendedName>
</protein>
<evidence type="ECO:0000256" key="4">
    <source>
        <dbReference type="ARBA" id="ARBA00022729"/>
    </source>
</evidence>
<dbReference type="Gene3D" id="3.40.390.10">
    <property type="entry name" value="Collagenase (Catalytic Domain)"/>
    <property type="match status" value="1"/>
</dbReference>
<dbReference type="RefSeq" id="WP_343914334.1">
    <property type="nucleotide sequence ID" value="NZ_BAAAGE010000005.1"/>
</dbReference>
<evidence type="ECO:0000256" key="2">
    <source>
        <dbReference type="ARBA" id="ARBA00022670"/>
    </source>
</evidence>
<feature type="domain" description="Pesticidal crystal protein Cry22Aa Ig-like" evidence="11">
    <location>
        <begin position="1501"/>
        <end position="1573"/>
    </location>
</feature>
<feature type="domain" description="Pesticidal crystal protein Cry22Aa Ig-like" evidence="11">
    <location>
        <begin position="1341"/>
        <end position="1413"/>
    </location>
</feature>
<feature type="domain" description="Pesticidal crystal protein Cry22Aa Ig-like" evidence="11">
    <location>
        <begin position="1661"/>
        <end position="1733"/>
    </location>
</feature>
<dbReference type="InterPro" id="IPR024079">
    <property type="entry name" value="MetalloPept_cat_dom_sf"/>
</dbReference>
<dbReference type="Proteomes" id="UP001501758">
    <property type="component" value="Unassembled WGS sequence"/>
</dbReference>
<dbReference type="SUPFAM" id="SSF81296">
    <property type="entry name" value="E set domains"/>
    <property type="match status" value="1"/>
</dbReference>
<feature type="domain" description="Pesticidal crystal protein Cry22Aa Ig-like" evidence="11">
    <location>
        <begin position="1261"/>
        <end position="1333"/>
    </location>
</feature>
<feature type="domain" description="Secretion system C-terminal sorting" evidence="12">
    <location>
        <begin position="1909"/>
        <end position="1971"/>
    </location>
</feature>
<keyword evidence="14" id="KW-1185">Reference proteome</keyword>
<dbReference type="PANTHER" id="PTHR15127:SF32">
    <property type="entry name" value="HEAVYWEIGHT, ISOFORM A"/>
    <property type="match status" value="1"/>
</dbReference>
<dbReference type="SUPFAM" id="SSF55486">
    <property type="entry name" value="Metalloproteases ('zincins'), catalytic domain"/>
    <property type="match status" value="1"/>
</dbReference>
<evidence type="ECO:0000256" key="3">
    <source>
        <dbReference type="ARBA" id="ARBA00022723"/>
    </source>
</evidence>
<dbReference type="InterPro" id="IPR032179">
    <property type="entry name" value="Cry22Aa_Ig-like"/>
</dbReference>
<dbReference type="Pfam" id="PF18962">
    <property type="entry name" value="Por_Secre_tail"/>
    <property type="match status" value="1"/>
</dbReference>
<feature type="domain" description="Pesticidal crystal protein Cry22Aa Ig-like" evidence="11">
    <location>
        <begin position="1741"/>
        <end position="1813"/>
    </location>
</feature>
<evidence type="ECO:0000313" key="13">
    <source>
        <dbReference type="EMBL" id="GAA0731285.1"/>
    </source>
</evidence>
<dbReference type="InterPro" id="IPR002909">
    <property type="entry name" value="IPT_dom"/>
</dbReference>
<dbReference type="InterPro" id="IPR051846">
    <property type="entry name" value="SH2_domain_adapters"/>
</dbReference>
<keyword evidence="2" id="KW-0645">Protease</keyword>
<dbReference type="InterPro" id="IPR026444">
    <property type="entry name" value="Secre_tail"/>
</dbReference>
<evidence type="ECO:0000256" key="8">
    <source>
        <dbReference type="ARBA" id="ARBA00022999"/>
    </source>
</evidence>
<keyword evidence="3" id="KW-0479">Metal-binding</keyword>
<gene>
    <name evidence="13" type="ORF">GCM10009430_43290</name>
</gene>
<dbReference type="NCBIfam" id="TIGR04183">
    <property type="entry name" value="Por_Secre_tail"/>
    <property type="match status" value="1"/>
</dbReference>
<reference evidence="13 14" key="1">
    <citation type="journal article" date="2019" name="Int. J. Syst. Evol. Microbiol.">
        <title>The Global Catalogue of Microorganisms (GCM) 10K type strain sequencing project: providing services to taxonomists for standard genome sequencing and annotation.</title>
        <authorList>
            <consortium name="The Broad Institute Genomics Platform"/>
            <consortium name="The Broad Institute Genome Sequencing Center for Infectious Disease"/>
            <person name="Wu L."/>
            <person name="Ma J."/>
        </authorList>
    </citation>
    <scope>NUCLEOTIDE SEQUENCE [LARGE SCALE GENOMIC DNA]</scope>
    <source>
        <strain evidence="13 14">JCM 15974</strain>
    </source>
</reference>
<dbReference type="PROSITE" id="PS51257">
    <property type="entry name" value="PROKAR_LIPOPROTEIN"/>
    <property type="match status" value="1"/>
</dbReference>
<dbReference type="SMART" id="SM00369">
    <property type="entry name" value="LRR_TYP"/>
    <property type="match status" value="4"/>
</dbReference>
<dbReference type="PANTHER" id="PTHR15127">
    <property type="entry name" value="HEAVYWEIGHT, ISOFORM A"/>
    <property type="match status" value="1"/>
</dbReference>
<feature type="domain" description="Pesticidal crystal protein Cry22Aa Ig-like" evidence="11">
    <location>
        <begin position="1821"/>
        <end position="1893"/>
    </location>
</feature>
<evidence type="ECO:0008006" key="15">
    <source>
        <dbReference type="Google" id="ProtNLM"/>
    </source>
</evidence>
<keyword evidence="8" id="KW-0727">SH2 domain</keyword>
<feature type="domain" description="Pesticidal crystal protein Cry22Aa Ig-like" evidence="11">
    <location>
        <begin position="1181"/>
        <end position="1253"/>
    </location>
</feature>
<dbReference type="CDD" id="cd00102">
    <property type="entry name" value="IPT"/>
    <property type="match status" value="1"/>
</dbReference>
<dbReference type="InterPro" id="IPR032675">
    <property type="entry name" value="LRR_dom_sf"/>
</dbReference>
<dbReference type="InterPro" id="IPR013783">
    <property type="entry name" value="Ig-like_fold"/>
</dbReference>
<evidence type="ECO:0000259" key="9">
    <source>
        <dbReference type="Pfam" id="PF00413"/>
    </source>
</evidence>
<dbReference type="InterPro" id="IPR003591">
    <property type="entry name" value="Leu-rich_rpt_typical-subtyp"/>
</dbReference>
<sequence length="1973" mass="209113">MKSKLLNLIIIHLLTFWSFGQSCGGMMIPLSIKDRIQESTIIVEGIITSSQSYWDTPKHNIYTLHTIQVYNDMLGNSTATVQFATMGGQVGEAMQVTSSAASLELGNTATFFLKESAVKLNTKNTLYELVGAAQGVIKYNKFNEEASDVFHKYNSITKELYPKIQRVTSKTFRTLLKRPTVAATSKFNSKALLATPVISSFSPTSASAGTQTVLTINGSNFGNTTGTVSFPNANAGGVSYTDALSSEIISWSDTEIQVQVPWLAGTGTIQVTNSTSETGTSSGSLTVNFSHINATSGDDAFPSTLQDNDGNGAYTFVYHTDFDSSSAKADFEAAFELWNCESDINFVFGGTTTTDESVDDGINIVRFDNGSELPTGVLGRVTSRYLGTCPTTNRAIVKELDVTWNDGTNWFYGSGTPSATQYDFKSVALHELGHAHQLGHVIDDNLIMHYNIGAGDSRYALDQRDINGAVYTMGLFTETVGCGIEPMSTQINCCDAISITEQPTGADIEVGGTANLSITANNVDSYTWQFSTDGGMNWSDATESATFSGVTTADLSVIIDTEDTTGLSLRVVLTNPCGDSTNSSSVLVRAFEYTSIPDTNFEAALFSLGLDNIQNDGQVPTSFIDVVTALDVDQEDISDFTGIEDFTSLTNLEAGWNLMTTIDLSNNSQLEEVRFNNCNLITINVSGLTSLTRLQLNENQLTSIDISTNTNLEYITVRDNAMTSFDVSNNTKLTGIECGENVDLGNVDFSNNIALEELEFATAPSLTNLDLSKNENLTYLEIEETGLTYLNVQNGNNTNLGGSDFYARDNPNLTCILVDDVTYSNTNWTRIDNTTSFSDTYCRYTDIPDTNFEAALEALGYDDTTTDGRVPTALIEGITYLSIQGKDVADLSGIEDFIALTELQARLNSLSSVDLSNNTNLQILNLRDNDLTSIDISALVNLTTFNCQGNTLGSIDVSQNINLETLEVQYTTITSIDVSALSKLVTLNIFNNQLTALDISNNPLLVNLHMRGNNNVSALDVTNNPLLEYMNVQQMSLTTIDLSNNTALETLQIDSNDLISLDVSNNIALETLDVENCNLATLTFGNNTQLKTLDAGRNELTALDVSSLTALTTFLADNNQLTSLNVQNGNNTSITNFNATNNDNLTCILVDDAAYSSTNWTNIDVTASFNEVNCETIAPVITLNGSATLTVEAGTTYTDAGATAMDNFDGDITANIVTVNPVDTSIPGMYTITYNVSDSSGNKAVEVTREVTVSDTTAPVISLAGNATVTVEAGTTYTDAGATASDSFDGDITTNIVTVNPVNTNIPGIYTITYNVSDAAGNDATEVTREVTVSDTTIPVITLIGAATTTIEAGTTYSDAGATASDSLDGDITTDIVTVNPVNINVPGVYTITYNVSDAAGNDATEVTREVTVSDTTIPVITLIGAATTTIEAGTTYSDAGATASDSLDGDITADIVTVNPVNTNVPGVYTITYNVSDAAGNNATEVTREVTVSDTTVPVITLLGTASVTVEAGTTYTDAGATVSDSLDGDITAEMVVVNPVNTNVPGVYTITYNVSDAAGNNATEVTREVTVSDTTIPVITLLGSNTVIVEAGTTYSDAGATATDSLDGDITAEMVVVNPVNTNVPGVYTITYNVSDANGNNAIEVTREVTVSDTTIPVITLIGSPTVTVEIGTTYTDSGATAADSFDGDITSDIVVVNPVNINVAGVYTITYNVSDASGNDALEVTRQVTVLDTTLPVITLIGSATVTVEAGTTYTDAGATATDSSGSDITANIVTVNPVDMAVAGIYTITYNVSDTAGNNALEVTRQVTVSDTTIPVINLLGDNPVEIAQGETYIDAGATASDSLDGDISANITVTNPVDTSVQGTYTVTYNVSDASGNNAVEVTRTVNVIPSLGIEDNNIELIEIYPNPTSDKLFITMDIDEVVFYNTIGQKVMVSTSNKIDISHLESGVYLVNITSEQGSIIKRIVKN</sequence>
<accession>A0ABN1J7U1</accession>
<feature type="domain" description="Pesticidal crystal protein Cry22Aa Ig-like" evidence="11">
    <location>
        <begin position="1421"/>
        <end position="1493"/>
    </location>
</feature>
<keyword evidence="1" id="KW-0433">Leucine-rich repeat</keyword>
<dbReference type="EMBL" id="BAAAGE010000005">
    <property type="protein sequence ID" value="GAA0731285.1"/>
    <property type="molecule type" value="Genomic_DNA"/>
</dbReference>
<dbReference type="InterPro" id="IPR001818">
    <property type="entry name" value="Pept_M10_metallopeptidase"/>
</dbReference>
<keyword evidence="4" id="KW-0732">Signal</keyword>
<dbReference type="Pfam" id="PF16403">
    <property type="entry name" value="Bact_surface_Ig-like"/>
    <property type="match status" value="9"/>
</dbReference>
<keyword evidence="5" id="KW-0677">Repeat</keyword>
<dbReference type="InterPro" id="IPR014756">
    <property type="entry name" value="Ig_E-set"/>
</dbReference>
<evidence type="ECO:0000259" key="12">
    <source>
        <dbReference type="Pfam" id="PF18962"/>
    </source>
</evidence>
<feature type="domain" description="Peptidase M10 metallopeptidase" evidence="9">
    <location>
        <begin position="315"/>
        <end position="469"/>
    </location>
</feature>
<dbReference type="Gene3D" id="3.80.10.10">
    <property type="entry name" value="Ribonuclease Inhibitor"/>
    <property type="match status" value="3"/>
</dbReference>
<keyword evidence="7" id="KW-0862">Zinc</keyword>
<evidence type="ECO:0000256" key="7">
    <source>
        <dbReference type="ARBA" id="ARBA00022833"/>
    </source>
</evidence>
<dbReference type="SUPFAM" id="SSF52058">
    <property type="entry name" value="L domain-like"/>
    <property type="match status" value="2"/>
</dbReference>
<dbReference type="Pfam" id="PF00413">
    <property type="entry name" value="Peptidase_M10"/>
    <property type="match status" value="1"/>
</dbReference>
<keyword evidence="6" id="KW-0378">Hydrolase</keyword>
<dbReference type="Gene3D" id="2.60.40.10">
    <property type="entry name" value="Immunoglobulins"/>
    <property type="match status" value="10"/>
</dbReference>
<evidence type="ECO:0000256" key="6">
    <source>
        <dbReference type="ARBA" id="ARBA00022801"/>
    </source>
</evidence>
<comment type="caution">
    <text evidence="13">The sequence shown here is derived from an EMBL/GenBank/DDBJ whole genome shotgun (WGS) entry which is preliminary data.</text>
</comment>
<dbReference type="InterPro" id="IPR001611">
    <property type="entry name" value="Leu-rich_rpt"/>
</dbReference>
<feature type="domain" description="IPT/TIG" evidence="10">
    <location>
        <begin position="196"/>
        <end position="286"/>
    </location>
</feature>
<evidence type="ECO:0000259" key="10">
    <source>
        <dbReference type="Pfam" id="PF01833"/>
    </source>
</evidence>
<organism evidence="13 14">
    <name type="scientific">Aquimarina litoralis</name>
    <dbReference type="NCBI Taxonomy" id="584605"/>
    <lineage>
        <taxon>Bacteria</taxon>
        <taxon>Pseudomonadati</taxon>
        <taxon>Bacteroidota</taxon>
        <taxon>Flavobacteriia</taxon>
        <taxon>Flavobacteriales</taxon>
        <taxon>Flavobacteriaceae</taxon>
        <taxon>Aquimarina</taxon>
    </lineage>
</organism>
<evidence type="ECO:0000259" key="11">
    <source>
        <dbReference type="Pfam" id="PF16403"/>
    </source>
</evidence>
<evidence type="ECO:0000256" key="5">
    <source>
        <dbReference type="ARBA" id="ARBA00022737"/>
    </source>
</evidence>
<dbReference type="Pfam" id="PF01833">
    <property type="entry name" value="TIG"/>
    <property type="match status" value="1"/>
</dbReference>